<dbReference type="Pfam" id="PF00584">
    <property type="entry name" value="SecE"/>
    <property type="match status" value="1"/>
</dbReference>
<organism evidence="10 11">
    <name type="scientific">Candidatus Taylorbacteria bacterium RIFCSPHIGHO2_02_FULL_43_32b</name>
    <dbReference type="NCBI Taxonomy" id="1802306"/>
    <lineage>
        <taxon>Bacteria</taxon>
        <taxon>Candidatus Tayloriibacteriota</taxon>
    </lineage>
</organism>
<keyword evidence="3 9" id="KW-1003">Cell membrane</keyword>
<keyword evidence="7 9" id="KW-0811">Translocation</keyword>
<evidence type="ECO:0000256" key="7">
    <source>
        <dbReference type="ARBA" id="ARBA00023010"/>
    </source>
</evidence>
<dbReference type="EMBL" id="MHRK01000011">
    <property type="protein sequence ID" value="OHA24436.1"/>
    <property type="molecule type" value="Genomic_DNA"/>
</dbReference>
<evidence type="ECO:0000256" key="4">
    <source>
        <dbReference type="ARBA" id="ARBA00022692"/>
    </source>
</evidence>
<dbReference type="PANTHER" id="PTHR33910">
    <property type="entry name" value="PROTEIN TRANSLOCASE SUBUNIT SECE"/>
    <property type="match status" value="1"/>
</dbReference>
<gene>
    <name evidence="9" type="primary">secE</name>
    <name evidence="10" type="ORF">A3C72_01970</name>
</gene>
<feature type="transmembrane region" description="Helical" evidence="9">
    <location>
        <begin position="25"/>
        <end position="50"/>
    </location>
</feature>
<dbReference type="Proteomes" id="UP000177130">
    <property type="component" value="Unassembled WGS sequence"/>
</dbReference>
<evidence type="ECO:0000256" key="1">
    <source>
        <dbReference type="ARBA" id="ARBA00004370"/>
    </source>
</evidence>
<keyword evidence="2 9" id="KW-0813">Transport</keyword>
<dbReference type="GO" id="GO:0043952">
    <property type="term" value="P:protein transport by the Sec complex"/>
    <property type="evidence" value="ECO:0007669"/>
    <property type="project" value="UniProtKB-UniRule"/>
</dbReference>
<sequence length="59" mass="6756">MKIIDYINETKVEMSHVSWPSRRQAITFTVLVIAFSFGVAAYLGLFDYIFSLAVQKLII</sequence>
<dbReference type="Gene3D" id="1.20.5.1030">
    <property type="entry name" value="Preprotein translocase secy subunit"/>
    <property type="match status" value="1"/>
</dbReference>
<comment type="caution">
    <text evidence="10">The sequence shown here is derived from an EMBL/GenBank/DDBJ whole genome shotgun (WGS) entry which is preliminary data.</text>
</comment>
<protein>
    <recommendedName>
        <fullName evidence="9">Protein translocase subunit SecE</fullName>
    </recommendedName>
</protein>
<keyword evidence="5 9" id="KW-0653">Protein transport</keyword>
<comment type="function">
    <text evidence="9">Essential subunit of the Sec protein translocation channel SecYEG. Clamps together the 2 halves of SecY. May contact the channel plug during translocation.</text>
</comment>
<dbReference type="GO" id="GO:0008320">
    <property type="term" value="F:protein transmembrane transporter activity"/>
    <property type="evidence" value="ECO:0007669"/>
    <property type="project" value="UniProtKB-UniRule"/>
</dbReference>
<dbReference type="NCBIfam" id="TIGR00964">
    <property type="entry name" value="secE_bact"/>
    <property type="match status" value="1"/>
</dbReference>
<reference evidence="10 11" key="1">
    <citation type="journal article" date="2016" name="Nat. Commun.">
        <title>Thousands of microbial genomes shed light on interconnected biogeochemical processes in an aquifer system.</title>
        <authorList>
            <person name="Anantharaman K."/>
            <person name="Brown C.T."/>
            <person name="Hug L.A."/>
            <person name="Sharon I."/>
            <person name="Castelle C.J."/>
            <person name="Probst A.J."/>
            <person name="Thomas B.C."/>
            <person name="Singh A."/>
            <person name="Wilkins M.J."/>
            <person name="Karaoz U."/>
            <person name="Brodie E.L."/>
            <person name="Williams K.H."/>
            <person name="Hubbard S.S."/>
            <person name="Banfield J.F."/>
        </authorList>
    </citation>
    <scope>NUCLEOTIDE SEQUENCE [LARGE SCALE GENOMIC DNA]</scope>
</reference>
<dbReference type="AlphaFoldDB" id="A0A1G2MKN7"/>
<dbReference type="STRING" id="1802306.A3C72_01970"/>
<dbReference type="GO" id="GO:0006605">
    <property type="term" value="P:protein targeting"/>
    <property type="evidence" value="ECO:0007669"/>
    <property type="project" value="UniProtKB-UniRule"/>
</dbReference>
<evidence type="ECO:0000256" key="8">
    <source>
        <dbReference type="ARBA" id="ARBA00023136"/>
    </source>
</evidence>
<dbReference type="InterPro" id="IPR038379">
    <property type="entry name" value="SecE_sf"/>
</dbReference>
<evidence type="ECO:0000313" key="11">
    <source>
        <dbReference type="Proteomes" id="UP000177130"/>
    </source>
</evidence>
<evidence type="ECO:0000256" key="9">
    <source>
        <dbReference type="HAMAP-Rule" id="MF_00422"/>
    </source>
</evidence>
<evidence type="ECO:0000256" key="2">
    <source>
        <dbReference type="ARBA" id="ARBA00022448"/>
    </source>
</evidence>
<keyword evidence="8 9" id="KW-0472">Membrane</keyword>
<accession>A0A1G2MKN7</accession>
<dbReference type="GO" id="GO:0065002">
    <property type="term" value="P:intracellular protein transmembrane transport"/>
    <property type="evidence" value="ECO:0007669"/>
    <property type="project" value="UniProtKB-UniRule"/>
</dbReference>
<dbReference type="HAMAP" id="MF_00422">
    <property type="entry name" value="SecE"/>
    <property type="match status" value="1"/>
</dbReference>
<comment type="subcellular location">
    <subcellularLocation>
        <location evidence="9">Cell membrane</location>
        <topology evidence="9">Single-pass membrane protein</topology>
    </subcellularLocation>
    <subcellularLocation>
        <location evidence="1">Membrane</location>
    </subcellularLocation>
</comment>
<comment type="similarity">
    <text evidence="9">Belongs to the SecE/SEC61-gamma family.</text>
</comment>
<evidence type="ECO:0000313" key="10">
    <source>
        <dbReference type="EMBL" id="OHA24436.1"/>
    </source>
</evidence>
<keyword evidence="6 9" id="KW-1133">Transmembrane helix</keyword>
<dbReference type="GO" id="GO:0005886">
    <property type="term" value="C:plasma membrane"/>
    <property type="evidence" value="ECO:0007669"/>
    <property type="project" value="UniProtKB-SubCell"/>
</dbReference>
<dbReference type="InterPro" id="IPR005807">
    <property type="entry name" value="SecE_bac"/>
</dbReference>
<name>A0A1G2MKN7_9BACT</name>
<dbReference type="GO" id="GO:0009306">
    <property type="term" value="P:protein secretion"/>
    <property type="evidence" value="ECO:0007669"/>
    <property type="project" value="UniProtKB-UniRule"/>
</dbReference>
<keyword evidence="4 9" id="KW-0812">Transmembrane</keyword>
<evidence type="ECO:0000256" key="3">
    <source>
        <dbReference type="ARBA" id="ARBA00022475"/>
    </source>
</evidence>
<dbReference type="InterPro" id="IPR001901">
    <property type="entry name" value="Translocase_SecE/Sec61-g"/>
</dbReference>
<evidence type="ECO:0000256" key="6">
    <source>
        <dbReference type="ARBA" id="ARBA00022989"/>
    </source>
</evidence>
<comment type="subunit">
    <text evidence="9">Component of the Sec protein translocase complex. Heterotrimer consisting of SecY, SecE and SecG subunits. The heterotrimers can form oligomers, although 1 heterotrimer is thought to be able to translocate proteins. Interacts with the ribosome. Interacts with SecDF, and other proteins may be involved. Interacts with SecA.</text>
</comment>
<proteinExistence type="inferred from homology"/>
<evidence type="ECO:0000256" key="5">
    <source>
        <dbReference type="ARBA" id="ARBA00022927"/>
    </source>
</evidence>
<dbReference type="PANTHER" id="PTHR33910:SF1">
    <property type="entry name" value="PROTEIN TRANSLOCASE SUBUNIT SECE"/>
    <property type="match status" value="1"/>
</dbReference>